<evidence type="ECO:0008006" key="3">
    <source>
        <dbReference type="Google" id="ProtNLM"/>
    </source>
</evidence>
<sequence>MVNAPGGGNVSSTPGVPLATIHSDRDGIILDLNDMAGSLLRLNERQGKGMRGRLHLGELVAPGEPELFENLFREATEHGASLAQDVACADTAGRSFRVDLQVACEPGRDGEPDRFVFFARRTPA</sequence>
<organism evidence="1 2">
    <name type="scientific">Ectothiorhodospira haloalkaliphila</name>
    <dbReference type="NCBI Taxonomy" id="421628"/>
    <lineage>
        <taxon>Bacteria</taxon>
        <taxon>Pseudomonadati</taxon>
        <taxon>Pseudomonadota</taxon>
        <taxon>Gammaproteobacteria</taxon>
        <taxon>Chromatiales</taxon>
        <taxon>Ectothiorhodospiraceae</taxon>
        <taxon>Ectothiorhodospira</taxon>
    </lineage>
</organism>
<gene>
    <name evidence="1" type="ORF">M911_11070</name>
</gene>
<dbReference type="AlphaFoldDB" id="W8KNJ9"/>
<dbReference type="Proteomes" id="UP000019442">
    <property type="component" value="Chromosome"/>
</dbReference>
<dbReference type="HOGENOM" id="CLU_2000721_0_0_6"/>
<name>W8KNJ9_9GAMM</name>
<dbReference type="InterPro" id="IPR035965">
    <property type="entry name" value="PAS-like_dom_sf"/>
</dbReference>
<reference evidence="1 2" key="1">
    <citation type="journal article" date="2014" name="J Genomics">
        <title>Draft Genome Sequence of the Extremely Halophilic Phototrophic Purple Sulfur Bacterium Halorhodospira halochloris.</title>
        <authorList>
            <person name="Singh K.S."/>
            <person name="Kirksey J."/>
            <person name="Hoff W.D."/>
            <person name="Deole R."/>
        </authorList>
    </citation>
    <scope>NUCLEOTIDE SEQUENCE [LARGE SCALE GENOMIC DNA]</scope>
    <source>
        <strain evidence="1 2">A</strain>
    </source>
</reference>
<dbReference type="SUPFAM" id="SSF55785">
    <property type="entry name" value="PYP-like sensor domain (PAS domain)"/>
    <property type="match status" value="1"/>
</dbReference>
<keyword evidence="2" id="KW-1185">Reference proteome</keyword>
<evidence type="ECO:0000313" key="1">
    <source>
        <dbReference type="EMBL" id="AHK80723.1"/>
    </source>
</evidence>
<proteinExistence type="predicted"/>
<dbReference type="KEGG" id="hhc:M911_11070"/>
<accession>W8KNJ9</accession>
<dbReference type="InterPro" id="IPR000014">
    <property type="entry name" value="PAS"/>
</dbReference>
<dbReference type="EMBL" id="CP007268">
    <property type="protein sequence ID" value="AHK80723.1"/>
    <property type="molecule type" value="Genomic_DNA"/>
</dbReference>
<evidence type="ECO:0000313" key="2">
    <source>
        <dbReference type="Proteomes" id="UP000019442"/>
    </source>
</evidence>
<dbReference type="Gene3D" id="3.30.450.20">
    <property type="entry name" value="PAS domain"/>
    <property type="match status" value="1"/>
</dbReference>
<protein>
    <recommendedName>
        <fullName evidence="3">PAS domain-containing protein</fullName>
    </recommendedName>
</protein>
<dbReference type="CDD" id="cd00130">
    <property type="entry name" value="PAS"/>
    <property type="match status" value="1"/>
</dbReference>
<reference evidence="2" key="2">
    <citation type="submission" date="2014-02" db="EMBL/GenBank/DDBJ databases">
        <title>Draft Genome Sequence of extremely halophilic bacteria Halorhodospira halochloris.</title>
        <authorList>
            <person name="Singh K.S."/>
        </authorList>
    </citation>
    <scope>NUCLEOTIDE SEQUENCE [LARGE SCALE GENOMIC DNA]</scope>
    <source>
        <strain evidence="2">A</strain>
    </source>
</reference>